<dbReference type="EMBL" id="NMUH01001687">
    <property type="protein sequence ID" value="MQL94532.1"/>
    <property type="molecule type" value="Genomic_DNA"/>
</dbReference>
<name>A0A843V834_COLES</name>
<evidence type="ECO:0000313" key="2">
    <source>
        <dbReference type="Proteomes" id="UP000652761"/>
    </source>
</evidence>
<protein>
    <submittedName>
        <fullName evidence="1">Uncharacterized protein</fullName>
    </submittedName>
</protein>
<keyword evidence="2" id="KW-1185">Reference proteome</keyword>
<dbReference type="Proteomes" id="UP000652761">
    <property type="component" value="Unassembled WGS sequence"/>
</dbReference>
<dbReference type="AlphaFoldDB" id="A0A843V834"/>
<comment type="caution">
    <text evidence="1">The sequence shown here is derived from an EMBL/GenBank/DDBJ whole genome shotgun (WGS) entry which is preliminary data.</text>
</comment>
<evidence type="ECO:0000313" key="1">
    <source>
        <dbReference type="EMBL" id="MQL94532.1"/>
    </source>
</evidence>
<organism evidence="1 2">
    <name type="scientific">Colocasia esculenta</name>
    <name type="common">Wild taro</name>
    <name type="synonym">Arum esculentum</name>
    <dbReference type="NCBI Taxonomy" id="4460"/>
    <lineage>
        <taxon>Eukaryota</taxon>
        <taxon>Viridiplantae</taxon>
        <taxon>Streptophyta</taxon>
        <taxon>Embryophyta</taxon>
        <taxon>Tracheophyta</taxon>
        <taxon>Spermatophyta</taxon>
        <taxon>Magnoliopsida</taxon>
        <taxon>Liliopsida</taxon>
        <taxon>Araceae</taxon>
        <taxon>Aroideae</taxon>
        <taxon>Colocasieae</taxon>
        <taxon>Colocasia</taxon>
    </lineage>
</organism>
<feature type="non-terminal residue" evidence="1">
    <location>
        <position position="85"/>
    </location>
</feature>
<sequence length="85" mass="9826">WFCRGDRVFFQFFCKDFREEVNGPEVHLLAHLREAHCGGGRRHPEGLQGNSEEIPRPDPELVVSSFLLQQGDLHKERNLEIGLDL</sequence>
<accession>A0A843V834</accession>
<proteinExistence type="predicted"/>
<gene>
    <name evidence="1" type="ORF">Taro_027188</name>
</gene>
<reference evidence="1" key="1">
    <citation type="submission" date="2017-07" db="EMBL/GenBank/DDBJ databases">
        <title>Taro Niue Genome Assembly and Annotation.</title>
        <authorList>
            <person name="Atibalentja N."/>
            <person name="Keating K."/>
            <person name="Fields C.J."/>
        </authorList>
    </citation>
    <scope>NUCLEOTIDE SEQUENCE</scope>
    <source>
        <strain evidence="1">Niue_2</strain>
        <tissue evidence="1">Leaf</tissue>
    </source>
</reference>